<evidence type="ECO:0000256" key="1">
    <source>
        <dbReference type="SAM" id="MobiDB-lite"/>
    </source>
</evidence>
<feature type="region of interest" description="Disordered" evidence="1">
    <location>
        <begin position="443"/>
        <end position="462"/>
    </location>
</feature>
<sequence length="462" mass="50841">MAQQDGPTPVPGSTKSFWRTELHELDSHRSTPELPAESDIVIIGAGFAGAALAHYIYADNPSPPSVVILEAREACSGATARNGGHLKPDVYFNIPTYIKKFGVRAAVEVADFEASQVTAVKELVEKEKIDCQFTLTRACDVTVDEGLARETEEAFEILAKSGVANLKDVHYTRRKDAERVSGVKGALNCFTFTAGHIWPYKMVMHLLAGVVSKGANLQTHTPVTSVSETPLADGRWLVTTERGAIKAKKVLYATNAYTSKLAPQFKDRIIPVRGICSRIVVPKGRQAPFLPQTYSIRYGKGLFDYLIPRNDGSIIVGGAKPNFWSDRSHWYNVWDDSKLIEPAKSHFDGLMQRTFIGWENSGAYTDKVWTGIMGYSSDFMPHVGEIPDKPGQMALAGFSGHGMPLILLSAKGMVDMLLHGKPYEETGMPSLFKITKERLSSTKNDVLEGHERDHGSKVKSRL</sequence>
<accession>A0A507AS44</accession>
<keyword evidence="4" id="KW-1185">Reference proteome</keyword>
<dbReference type="RefSeq" id="XP_030991055.1">
    <property type="nucleotide sequence ID" value="XM_031144348.1"/>
</dbReference>
<evidence type="ECO:0000313" key="3">
    <source>
        <dbReference type="EMBL" id="TPX09344.1"/>
    </source>
</evidence>
<dbReference type="PANTHER" id="PTHR13847">
    <property type="entry name" value="SARCOSINE DEHYDROGENASE-RELATED"/>
    <property type="match status" value="1"/>
</dbReference>
<dbReference type="OrthoDB" id="429143at2759"/>
<dbReference type="GO" id="GO:0005737">
    <property type="term" value="C:cytoplasm"/>
    <property type="evidence" value="ECO:0007669"/>
    <property type="project" value="TreeGrafter"/>
</dbReference>
<evidence type="ECO:0000313" key="4">
    <source>
        <dbReference type="Proteomes" id="UP000319257"/>
    </source>
</evidence>
<comment type="caution">
    <text evidence="3">The sequence shown here is derived from an EMBL/GenBank/DDBJ whole genome shotgun (WGS) entry which is preliminary data.</text>
</comment>
<gene>
    <name evidence="3" type="ORF">E0L32_009388</name>
</gene>
<reference evidence="3 4" key="1">
    <citation type="submission" date="2019-06" db="EMBL/GenBank/DDBJ databases">
        <title>Draft genome sequence of the filamentous fungus Phialemoniopsis curvata isolated from diesel fuel.</title>
        <authorList>
            <person name="Varaljay V.A."/>
            <person name="Lyon W.J."/>
            <person name="Crouch A.L."/>
            <person name="Drake C.E."/>
            <person name="Hollomon J.M."/>
            <person name="Nadeau L.J."/>
            <person name="Nunn H.S."/>
            <person name="Stevenson B.S."/>
            <person name="Bojanowski C.L."/>
            <person name="Crookes-Goodson W.J."/>
        </authorList>
    </citation>
    <scope>NUCLEOTIDE SEQUENCE [LARGE SCALE GENOMIC DNA]</scope>
    <source>
        <strain evidence="3 4">D216</strain>
    </source>
</reference>
<feature type="domain" description="FAD dependent oxidoreductase" evidence="2">
    <location>
        <begin position="39"/>
        <end position="415"/>
    </location>
</feature>
<dbReference type="AlphaFoldDB" id="A0A507AS44"/>
<dbReference type="InterPro" id="IPR036188">
    <property type="entry name" value="FAD/NAD-bd_sf"/>
</dbReference>
<dbReference type="InterPro" id="IPR006076">
    <property type="entry name" value="FAD-dep_OxRdtase"/>
</dbReference>
<dbReference type="InParanoid" id="A0A507AS44"/>
<dbReference type="Proteomes" id="UP000319257">
    <property type="component" value="Unassembled WGS sequence"/>
</dbReference>
<dbReference type="GeneID" id="41976835"/>
<dbReference type="Pfam" id="PF01266">
    <property type="entry name" value="DAO"/>
    <property type="match status" value="1"/>
</dbReference>
<proteinExistence type="predicted"/>
<dbReference type="Gene3D" id="3.30.9.10">
    <property type="entry name" value="D-Amino Acid Oxidase, subunit A, domain 2"/>
    <property type="match status" value="1"/>
</dbReference>
<feature type="compositionally biased region" description="Basic and acidic residues" evidence="1">
    <location>
        <begin position="443"/>
        <end position="456"/>
    </location>
</feature>
<dbReference type="PANTHER" id="PTHR13847:SF279">
    <property type="entry name" value="FAD DEPENDENT OXIDOREDUCTASE DOMAIN-CONTAINING PROTEIN-RELATED"/>
    <property type="match status" value="1"/>
</dbReference>
<organism evidence="3 4">
    <name type="scientific">Thyridium curvatum</name>
    <dbReference type="NCBI Taxonomy" id="1093900"/>
    <lineage>
        <taxon>Eukaryota</taxon>
        <taxon>Fungi</taxon>
        <taxon>Dikarya</taxon>
        <taxon>Ascomycota</taxon>
        <taxon>Pezizomycotina</taxon>
        <taxon>Sordariomycetes</taxon>
        <taxon>Sordariomycetidae</taxon>
        <taxon>Thyridiales</taxon>
        <taxon>Thyridiaceae</taxon>
        <taxon>Thyridium</taxon>
    </lineage>
</organism>
<name>A0A507AS44_9PEZI</name>
<dbReference type="EMBL" id="SKBQ01000068">
    <property type="protein sequence ID" value="TPX09344.1"/>
    <property type="molecule type" value="Genomic_DNA"/>
</dbReference>
<dbReference type="STRING" id="1093900.A0A507AS44"/>
<dbReference type="Gene3D" id="3.50.50.60">
    <property type="entry name" value="FAD/NAD(P)-binding domain"/>
    <property type="match status" value="1"/>
</dbReference>
<protein>
    <recommendedName>
        <fullName evidence="2">FAD dependent oxidoreductase domain-containing protein</fullName>
    </recommendedName>
</protein>
<evidence type="ECO:0000259" key="2">
    <source>
        <dbReference type="Pfam" id="PF01266"/>
    </source>
</evidence>
<dbReference type="SUPFAM" id="SSF51905">
    <property type="entry name" value="FAD/NAD(P)-binding domain"/>
    <property type="match status" value="1"/>
</dbReference>